<comment type="caution">
    <text evidence="10">The sequence shown here is derived from an EMBL/GenBank/DDBJ whole genome shotgun (WGS) entry which is preliminary data.</text>
</comment>
<dbReference type="Proteomes" id="UP001501523">
    <property type="component" value="Unassembled WGS sequence"/>
</dbReference>
<evidence type="ECO:0000313" key="11">
    <source>
        <dbReference type="Proteomes" id="UP001501523"/>
    </source>
</evidence>
<organism evidence="10 11">
    <name type="scientific">Dokdonella soli</name>
    <dbReference type="NCBI Taxonomy" id="529810"/>
    <lineage>
        <taxon>Bacteria</taxon>
        <taxon>Pseudomonadati</taxon>
        <taxon>Pseudomonadota</taxon>
        <taxon>Gammaproteobacteria</taxon>
        <taxon>Lysobacterales</taxon>
        <taxon>Rhodanobacteraceae</taxon>
        <taxon>Dokdonella</taxon>
    </lineage>
</organism>
<keyword evidence="2 7" id="KW-0698">rRNA processing</keyword>
<evidence type="ECO:0000259" key="9">
    <source>
        <dbReference type="SMART" id="SM00650"/>
    </source>
</evidence>
<dbReference type="PANTHER" id="PTHR11727">
    <property type="entry name" value="DIMETHYLADENOSINE TRANSFERASE"/>
    <property type="match status" value="1"/>
</dbReference>
<comment type="function">
    <text evidence="7">Specifically dimethylates two adjacent adenosines (A1518 and A1519) in the loop of a conserved hairpin near the 3'-end of 16S rRNA in the 30S particle. May play a critical role in biogenesis of 30S subunits.</text>
</comment>
<comment type="subcellular location">
    <subcellularLocation>
        <location evidence="7">Cytoplasm</location>
    </subcellularLocation>
</comment>
<accession>A0ABN1IVH9</accession>
<dbReference type="InterPro" id="IPR029063">
    <property type="entry name" value="SAM-dependent_MTases_sf"/>
</dbReference>
<dbReference type="PANTHER" id="PTHR11727:SF7">
    <property type="entry name" value="DIMETHYLADENOSINE TRANSFERASE-RELATED"/>
    <property type="match status" value="1"/>
</dbReference>
<feature type="binding site" evidence="7 8">
    <location>
        <position position="42"/>
    </location>
    <ligand>
        <name>S-adenosyl-L-methionine</name>
        <dbReference type="ChEBI" id="CHEBI:59789"/>
    </ligand>
</feature>
<dbReference type="CDD" id="cd02440">
    <property type="entry name" value="AdoMet_MTases"/>
    <property type="match status" value="1"/>
</dbReference>
<evidence type="ECO:0000313" key="10">
    <source>
        <dbReference type="EMBL" id="GAA0722194.1"/>
    </source>
</evidence>
<dbReference type="RefSeq" id="WP_343793170.1">
    <property type="nucleotide sequence ID" value="NZ_BAAAEU010000024.1"/>
</dbReference>
<evidence type="ECO:0000256" key="1">
    <source>
        <dbReference type="ARBA" id="ARBA00022490"/>
    </source>
</evidence>
<feature type="binding site" evidence="7 8">
    <location>
        <position position="17"/>
    </location>
    <ligand>
        <name>S-adenosyl-L-methionine</name>
        <dbReference type="ChEBI" id="CHEBI:59789"/>
    </ligand>
</feature>
<dbReference type="Gene3D" id="1.10.8.100">
    <property type="entry name" value="Ribosomal RNA adenine dimethylase-like, domain 2"/>
    <property type="match status" value="1"/>
</dbReference>
<keyword evidence="1 7" id="KW-0963">Cytoplasm</keyword>
<evidence type="ECO:0000256" key="6">
    <source>
        <dbReference type="ARBA" id="ARBA00022884"/>
    </source>
</evidence>
<evidence type="ECO:0000256" key="8">
    <source>
        <dbReference type="PROSITE-ProRule" id="PRU01026"/>
    </source>
</evidence>
<dbReference type="EMBL" id="BAAAEU010000024">
    <property type="protein sequence ID" value="GAA0722194.1"/>
    <property type="molecule type" value="Genomic_DNA"/>
</dbReference>
<evidence type="ECO:0000256" key="3">
    <source>
        <dbReference type="ARBA" id="ARBA00022603"/>
    </source>
</evidence>
<evidence type="ECO:0000256" key="5">
    <source>
        <dbReference type="ARBA" id="ARBA00022691"/>
    </source>
</evidence>
<feature type="binding site" evidence="7 8">
    <location>
        <position position="88"/>
    </location>
    <ligand>
        <name>S-adenosyl-L-methionine</name>
        <dbReference type="ChEBI" id="CHEBI:59789"/>
    </ligand>
</feature>
<dbReference type="Gene3D" id="3.40.50.150">
    <property type="entry name" value="Vaccinia Virus protein VP39"/>
    <property type="match status" value="1"/>
</dbReference>
<gene>
    <name evidence="7 10" type="primary">rsmA</name>
    <name evidence="7" type="synonym">ksgA</name>
    <name evidence="10" type="ORF">GCM10009105_33180</name>
</gene>
<proteinExistence type="inferred from homology"/>
<dbReference type="SMART" id="SM00650">
    <property type="entry name" value="rADc"/>
    <property type="match status" value="1"/>
</dbReference>
<feature type="domain" description="Ribosomal RNA adenine methylase transferase N-terminal" evidence="9">
    <location>
        <begin position="22"/>
        <end position="193"/>
    </location>
</feature>
<dbReference type="InterPro" id="IPR020596">
    <property type="entry name" value="rRNA_Ade_Mease_Trfase_CS"/>
</dbReference>
<keyword evidence="11" id="KW-1185">Reference proteome</keyword>
<evidence type="ECO:0000256" key="7">
    <source>
        <dbReference type="HAMAP-Rule" id="MF_00607"/>
    </source>
</evidence>
<keyword evidence="3 7" id="KW-0489">Methyltransferase</keyword>
<dbReference type="InterPro" id="IPR001737">
    <property type="entry name" value="KsgA/Erm"/>
</dbReference>
<name>A0ABN1IVH9_9GAMM</name>
<feature type="binding site" evidence="7 8">
    <location>
        <position position="63"/>
    </location>
    <ligand>
        <name>S-adenosyl-L-methionine</name>
        <dbReference type="ChEBI" id="CHEBI:59789"/>
    </ligand>
</feature>
<reference evidence="10 11" key="1">
    <citation type="journal article" date="2019" name="Int. J. Syst. Evol. Microbiol.">
        <title>The Global Catalogue of Microorganisms (GCM) 10K type strain sequencing project: providing services to taxonomists for standard genome sequencing and annotation.</title>
        <authorList>
            <consortium name="The Broad Institute Genomics Platform"/>
            <consortium name="The Broad Institute Genome Sequencing Center for Infectious Disease"/>
            <person name="Wu L."/>
            <person name="Ma J."/>
        </authorList>
    </citation>
    <scope>NUCLEOTIDE SEQUENCE [LARGE SCALE GENOMIC DNA]</scope>
    <source>
        <strain evidence="10 11">JCM 15421</strain>
    </source>
</reference>
<dbReference type="EC" id="2.1.1.182" evidence="7"/>
<dbReference type="SUPFAM" id="SSF53335">
    <property type="entry name" value="S-adenosyl-L-methionine-dependent methyltransferases"/>
    <property type="match status" value="1"/>
</dbReference>
<keyword evidence="5 7" id="KW-0949">S-adenosyl-L-methionine</keyword>
<dbReference type="NCBIfam" id="TIGR00755">
    <property type="entry name" value="ksgA"/>
    <property type="match status" value="1"/>
</dbReference>
<dbReference type="Pfam" id="PF00398">
    <property type="entry name" value="RrnaAD"/>
    <property type="match status" value="1"/>
</dbReference>
<keyword evidence="6 7" id="KW-0694">RNA-binding</keyword>
<dbReference type="PROSITE" id="PS01131">
    <property type="entry name" value="RRNA_A_DIMETH"/>
    <property type="match status" value="1"/>
</dbReference>
<dbReference type="InterPro" id="IPR020598">
    <property type="entry name" value="rRNA_Ade_methylase_Trfase_N"/>
</dbReference>
<comment type="similarity">
    <text evidence="7">Belongs to the class I-like SAM-binding methyltransferase superfamily. rRNA adenine N(6)-methyltransferase family. RsmA subfamily.</text>
</comment>
<dbReference type="InterPro" id="IPR023165">
    <property type="entry name" value="rRNA_Ade_diMease-like_C"/>
</dbReference>
<protein>
    <recommendedName>
        <fullName evidence="7">Ribosomal RNA small subunit methyltransferase A</fullName>
        <ecNumber evidence="7">2.1.1.182</ecNumber>
    </recommendedName>
    <alternativeName>
        <fullName evidence="7">16S rRNA (adenine(1518)-N(6)/adenine(1519)-N(6))-dimethyltransferase</fullName>
    </alternativeName>
    <alternativeName>
        <fullName evidence="7">16S rRNA dimethyladenosine transferase</fullName>
    </alternativeName>
    <alternativeName>
        <fullName evidence="7">16S rRNA dimethylase</fullName>
    </alternativeName>
    <alternativeName>
        <fullName evidence="7">S-adenosylmethionine-6-N', N'-adenosyl(rRNA) dimethyltransferase</fullName>
    </alternativeName>
</protein>
<evidence type="ECO:0000256" key="4">
    <source>
        <dbReference type="ARBA" id="ARBA00022679"/>
    </source>
</evidence>
<evidence type="ECO:0000256" key="2">
    <source>
        <dbReference type="ARBA" id="ARBA00022552"/>
    </source>
</evidence>
<dbReference type="PROSITE" id="PS51689">
    <property type="entry name" value="SAM_RNA_A_N6_MT"/>
    <property type="match status" value="1"/>
</dbReference>
<keyword evidence="4 7" id="KW-0808">Transferase</keyword>
<feature type="binding site" evidence="7 8">
    <location>
        <position position="15"/>
    </location>
    <ligand>
        <name>S-adenosyl-L-methionine</name>
        <dbReference type="ChEBI" id="CHEBI:59789"/>
    </ligand>
</feature>
<dbReference type="HAMAP" id="MF_00607">
    <property type="entry name" value="16SrRNA_methyltr_A"/>
    <property type="match status" value="1"/>
</dbReference>
<feature type="binding site" evidence="7 8">
    <location>
        <position position="108"/>
    </location>
    <ligand>
        <name>S-adenosyl-L-methionine</name>
        <dbReference type="ChEBI" id="CHEBI:59789"/>
    </ligand>
</feature>
<dbReference type="InterPro" id="IPR011530">
    <property type="entry name" value="rRNA_adenine_dimethylase"/>
</dbReference>
<comment type="catalytic activity">
    <reaction evidence="7">
        <text>adenosine(1518)/adenosine(1519) in 16S rRNA + 4 S-adenosyl-L-methionine = N(6)-dimethyladenosine(1518)/N(6)-dimethyladenosine(1519) in 16S rRNA + 4 S-adenosyl-L-homocysteine + 4 H(+)</text>
        <dbReference type="Rhea" id="RHEA:19609"/>
        <dbReference type="Rhea" id="RHEA-COMP:10232"/>
        <dbReference type="Rhea" id="RHEA-COMP:10233"/>
        <dbReference type="ChEBI" id="CHEBI:15378"/>
        <dbReference type="ChEBI" id="CHEBI:57856"/>
        <dbReference type="ChEBI" id="CHEBI:59789"/>
        <dbReference type="ChEBI" id="CHEBI:74411"/>
        <dbReference type="ChEBI" id="CHEBI:74493"/>
        <dbReference type="EC" id="2.1.1.182"/>
    </reaction>
</comment>
<sequence>MHDDRHIHKKRFGQHFLHDANILHRIVQAIAPQPGERVVEIGPGDGALTLPLLRALGRLTVIELDRDLIPRLRAAAESVGELEIVNADVLGVDLAALAHGEPLRVVGNLPYNISSPILFHCIEHLDAIRDMHFMLQKEVVERMAAAPGSKVYGRLSVMLQLVCRVEPLLEVPPGAFRPPPKVDSAVVRVTPRTPQERPQVDGAAIARVVKAAFGQRRKTLANALRDVVPTERIEAAGIDPRVRAEQLAPSAFVELAAAVSEAKPSPLKPSR</sequence>